<reference evidence="1" key="1">
    <citation type="journal article" date="2014" name="Front. Microbiol.">
        <title>High frequency of phylogenetically diverse reductive dehalogenase-homologous genes in deep subseafloor sedimentary metagenomes.</title>
        <authorList>
            <person name="Kawai M."/>
            <person name="Futagami T."/>
            <person name="Toyoda A."/>
            <person name="Takaki Y."/>
            <person name="Nishi S."/>
            <person name="Hori S."/>
            <person name="Arai W."/>
            <person name="Tsubouchi T."/>
            <person name="Morono Y."/>
            <person name="Uchiyama I."/>
            <person name="Ito T."/>
            <person name="Fujiyama A."/>
            <person name="Inagaki F."/>
            <person name="Takami H."/>
        </authorList>
    </citation>
    <scope>NUCLEOTIDE SEQUENCE</scope>
    <source>
        <strain evidence="1">Expedition CK06-06</strain>
    </source>
</reference>
<protein>
    <submittedName>
        <fullName evidence="1">Uncharacterized protein</fullName>
    </submittedName>
</protein>
<organism evidence="1">
    <name type="scientific">marine sediment metagenome</name>
    <dbReference type="NCBI Taxonomy" id="412755"/>
    <lineage>
        <taxon>unclassified sequences</taxon>
        <taxon>metagenomes</taxon>
        <taxon>ecological metagenomes</taxon>
    </lineage>
</organism>
<evidence type="ECO:0000313" key="1">
    <source>
        <dbReference type="EMBL" id="GAJ05256.1"/>
    </source>
</evidence>
<accession>X1UZD1</accession>
<sequence>AYVIRDIENRETDPLTADEKERAKTLIEDAMLAPVKDYDDLSDYVNGELTEEALKETSSCFSQGKEQRP</sequence>
<comment type="caution">
    <text evidence="1">The sequence shown here is derived from an EMBL/GenBank/DDBJ whole genome shotgun (WGS) entry which is preliminary data.</text>
</comment>
<dbReference type="EMBL" id="BARW01031698">
    <property type="protein sequence ID" value="GAJ05256.1"/>
    <property type="molecule type" value="Genomic_DNA"/>
</dbReference>
<dbReference type="AlphaFoldDB" id="X1UZD1"/>
<name>X1UZD1_9ZZZZ</name>
<gene>
    <name evidence="1" type="ORF">S12H4_50358</name>
</gene>
<proteinExistence type="predicted"/>
<feature type="non-terminal residue" evidence="1">
    <location>
        <position position="1"/>
    </location>
</feature>